<evidence type="ECO:0000256" key="2">
    <source>
        <dbReference type="PROSITE-ProRule" id="PRU00335"/>
    </source>
</evidence>
<keyword evidence="1 2" id="KW-0238">DNA-binding</keyword>
<dbReference type="Pfam" id="PF08359">
    <property type="entry name" value="TetR_C_4"/>
    <property type="match status" value="1"/>
</dbReference>
<dbReference type="Proteomes" id="UP001596143">
    <property type="component" value="Unassembled WGS sequence"/>
</dbReference>
<dbReference type="InterPro" id="IPR036271">
    <property type="entry name" value="Tet_transcr_reg_TetR-rel_C_sf"/>
</dbReference>
<feature type="DNA-binding region" description="H-T-H motif" evidence="2">
    <location>
        <begin position="29"/>
        <end position="48"/>
    </location>
</feature>
<dbReference type="InterPro" id="IPR009057">
    <property type="entry name" value="Homeodomain-like_sf"/>
</dbReference>
<evidence type="ECO:0000313" key="5">
    <source>
        <dbReference type="Proteomes" id="UP001596143"/>
    </source>
</evidence>
<dbReference type="InterPro" id="IPR050109">
    <property type="entry name" value="HTH-type_TetR-like_transc_reg"/>
</dbReference>
<dbReference type="PANTHER" id="PTHR30055:SF195">
    <property type="entry name" value="FATTY ACID METABOLISM REGULATOR PROTEIN"/>
    <property type="match status" value="1"/>
</dbReference>
<name>A0ABW0U4G7_9BACI</name>
<evidence type="ECO:0000256" key="1">
    <source>
        <dbReference type="ARBA" id="ARBA00023125"/>
    </source>
</evidence>
<reference evidence="5" key="1">
    <citation type="journal article" date="2019" name="Int. J. Syst. Evol. Microbiol.">
        <title>The Global Catalogue of Microorganisms (GCM) 10K type strain sequencing project: providing services to taxonomists for standard genome sequencing and annotation.</title>
        <authorList>
            <consortium name="The Broad Institute Genomics Platform"/>
            <consortium name="The Broad Institute Genome Sequencing Center for Infectious Disease"/>
            <person name="Wu L."/>
            <person name="Ma J."/>
        </authorList>
    </citation>
    <scope>NUCLEOTIDE SEQUENCE [LARGE SCALE GENOMIC DNA]</scope>
    <source>
        <strain evidence="5">CGMCC 1.15790</strain>
    </source>
</reference>
<gene>
    <name evidence="4" type="ORF">ACFPTR_05630</name>
</gene>
<proteinExistence type="predicted"/>
<evidence type="ECO:0000259" key="3">
    <source>
        <dbReference type="PROSITE" id="PS50977"/>
    </source>
</evidence>
<dbReference type="InterPro" id="IPR023772">
    <property type="entry name" value="DNA-bd_HTH_TetR-type_CS"/>
</dbReference>
<dbReference type="Gene3D" id="1.10.357.10">
    <property type="entry name" value="Tetracycline Repressor, domain 2"/>
    <property type="match status" value="1"/>
</dbReference>
<dbReference type="SUPFAM" id="SSF46689">
    <property type="entry name" value="Homeodomain-like"/>
    <property type="match status" value="1"/>
</dbReference>
<dbReference type="InterPro" id="IPR013570">
    <property type="entry name" value="Tscrpt_reg_YsiA_C"/>
</dbReference>
<dbReference type="RefSeq" id="WP_270898359.1">
    <property type="nucleotide sequence ID" value="NZ_JBHSPF010000021.1"/>
</dbReference>
<dbReference type="EMBL" id="JBHSPF010000021">
    <property type="protein sequence ID" value="MFC5628377.1"/>
    <property type="molecule type" value="Genomic_DNA"/>
</dbReference>
<dbReference type="PROSITE" id="PS50977">
    <property type="entry name" value="HTH_TETR_2"/>
    <property type="match status" value="1"/>
</dbReference>
<dbReference type="PRINTS" id="PR00455">
    <property type="entry name" value="HTHTETR"/>
</dbReference>
<dbReference type="InterPro" id="IPR001647">
    <property type="entry name" value="HTH_TetR"/>
</dbReference>
<sequence length="204" mass="23600">MRKNNGDKRELILQAAKKVFAENGYHQSSITQIASVAGIGDGTIYNYFQNKEHILQTLFHETIYNQFVPGLQQALEPYQDARFMLLEIVRYHFHFFQSDPEAARVIQIESRQSIQRVREAMRPGIRSYARIIDATINQGMEQQLFVSDIPVRVSRKMIFGTLDEIVTNWVLSSKDYSLLTSVEPAFRLLLNALTNTNKNPFRNE</sequence>
<keyword evidence="5" id="KW-1185">Reference proteome</keyword>
<dbReference type="Gene3D" id="1.10.10.60">
    <property type="entry name" value="Homeodomain-like"/>
    <property type="match status" value="1"/>
</dbReference>
<dbReference type="PROSITE" id="PS01081">
    <property type="entry name" value="HTH_TETR_1"/>
    <property type="match status" value="1"/>
</dbReference>
<protein>
    <submittedName>
        <fullName evidence="4">TetR/AcrR family transcriptional regulator</fullName>
    </submittedName>
</protein>
<comment type="caution">
    <text evidence="4">The sequence shown here is derived from an EMBL/GenBank/DDBJ whole genome shotgun (WGS) entry which is preliminary data.</text>
</comment>
<dbReference type="SUPFAM" id="SSF48498">
    <property type="entry name" value="Tetracyclin repressor-like, C-terminal domain"/>
    <property type="match status" value="1"/>
</dbReference>
<accession>A0ABW0U4G7</accession>
<dbReference type="Pfam" id="PF00440">
    <property type="entry name" value="TetR_N"/>
    <property type="match status" value="1"/>
</dbReference>
<feature type="domain" description="HTH tetR-type" evidence="3">
    <location>
        <begin position="6"/>
        <end position="66"/>
    </location>
</feature>
<evidence type="ECO:0000313" key="4">
    <source>
        <dbReference type="EMBL" id="MFC5628377.1"/>
    </source>
</evidence>
<dbReference type="PANTHER" id="PTHR30055">
    <property type="entry name" value="HTH-TYPE TRANSCRIPTIONAL REGULATOR RUTR"/>
    <property type="match status" value="1"/>
</dbReference>
<organism evidence="4 5">
    <name type="scientific">Aliibacillus thermotolerans</name>
    <dbReference type="NCBI Taxonomy" id="1834418"/>
    <lineage>
        <taxon>Bacteria</taxon>
        <taxon>Bacillati</taxon>
        <taxon>Bacillota</taxon>
        <taxon>Bacilli</taxon>
        <taxon>Bacillales</taxon>
        <taxon>Bacillaceae</taxon>
        <taxon>Aliibacillus</taxon>
    </lineage>
</organism>